<dbReference type="SUPFAM" id="SSF53098">
    <property type="entry name" value="Ribonuclease H-like"/>
    <property type="match status" value="1"/>
</dbReference>
<dbReference type="SUPFAM" id="SSF56672">
    <property type="entry name" value="DNA/RNA polymerases"/>
    <property type="match status" value="1"/>
</dbReference>
<dbReference type="GO" id="GO:0004519">
    <property type="term" value="F:endonuclease activity"/>
    <property type="evidence" value="ECO:0007669"/>
    <property type="project" value="UniProtKB-KW"/>
</dbReference>
<dbReference type="InterPro" id="IPR012337">
    <property type="entry name" value="RNaseH-like_sf"/>
</dbReference>
<name>A0A6L2JKM2_TANCI</name>
<keyword evidence="4" id="KW-0255">Endonuclease</keyword>
<keyword evidence="1" id="KW-0808">Transferase</keyword>
<evidence type="ECO:0000313" key="8">
    <source>
        <dbReference type="EMBL" id="GEU36184.1"/>
    </source>
</evidence>
<dbReference type="EMBL" id="BKCJ010000779">
    <property type="protein sequence ID" value="GEU36184.1"/>
    <property type="molecule type" value="Genomic_DNA"/>
</dbReference>
<keyword evidence="3" id="KW-0540">Nuclease</keyword>
<dbReference type="Pfam" id="PF00665">
    <property type="entry name" value="rve"/>
    <property type="match status" value="1"/>
</dbReference>
<proteinExistence type="predicted"/>
<dbReference type="GO" id="GO:0016787">
    <property type="term" value="F:hydrolase activity"/>
    <property type="evidence" value="ECO:0007669"/>
    <property type="project" value="UniProtKB-KW"/>
</dbReference>
<dbReference type="GO" id="GO:0003964">
    <property type="term" value="F:RNA-directed DNA polymerase activity"/>
    <property type="evidence" value="ECO:0007669"/>
    <property type="project" value="UniProtKB-KW"/>
</dbReference>
<reference evidence="8" key="1">
    <citation type="journal article" date="2019" name="Sci. Rep.">
        <title>Draft genome of Tanacetum cinerariifolium, the natural source of mosquito coil.</title>
        <authorList>
            <person name="Yamashiro T."/>
            <person name="Shiraishi A."/>
            <person name="Satake H."/>
            <person name="Nakayama K."/>
        </authorList>
    </citation>
    <scope>NUCLEOTIDE SEQUENCE</scope>
</reference>
<dbReference type="AlphaFoldDB" id="A0A6L2JKM2"/>
<dbReference type="PROSITE" id="PS50994">
    <property type="entry name" value="INTEGRASE"/>
    <property type="match status" value="1"/>
</dbReference>
<evidence type="ECO:0000259" key="7">
    <source>
        <dbReference type="PROSITE" id="PS50994"/>
    </source>
</evidence>
<dbReference type="InterPro" id="IPR041373">
    <property type="entry name" value="RT_RNaseH"/>
</dbReference>
<evidence type="ECO:0000256" key="2">
    <source>
        <dbReference type="ARBA" id="ARBA00022695"/>
    </source>
</evidence>
<dbReference type="PANTHER" id="PTHR37984:SF5">
    <property type="entry name" value="PROTEIN NYNRIN-LIKE"/>
    <property type="match status" value="1"/>
</dbReference>
<comment type="caution">
    <text evidence="8">The sequence shown here is derived from an EMBL/GenBank/DDBJ whole genome shotgun (WGS) entry which is preliminary data.</text>
</comment>
<dbReference type="Pfam" id="PF03732">
    <property type="entry name" value="Retrotrans_gag"/>
    <property type="match status" value="1"/>
</dbReference>
<dbReference type="InterPro" id="IPR005162">
    <property type="entry name" value="Retrotrans_gag_dom"/>
</dbReference>
<dbReference type="Pfam" id="PF17917">
    <property type="entry name" value="RT_RNaseH"/>
    <property type="match status" value="1"/>
</dbReference>
<evidence type="ECO:0000256" key="3">
    <source>
        <dbReference type="ARBA" id="ARBA00022722"/>
    </source>
</evidence>
<dbReference type="InterPro" id="IPR036397">
    <property type="entry name" value="RNaseH_sf"/>
</dbReference>
<dbReference type="GO" id="GO:0015074">
    <property type="term" value="P:DNA integration"/>
    <property type="evidence" value="ECO:0007669"/>
    <property type="project" value="InterPro"/>
</dbReference>
<evidence type="ECO:0000256" key="6">
    <source>
        <dbReference type="ARBA" id="ARBA00022918"/>
    </source>
</evidence>
<keyword evidence="6" id="KW-0695">RNA-directed DNA polymerase</keyword>
<dbReference type="PANTHER" id="PTHR37984">
    <property type="entry name" value="PROTEIN CBG26694"/>
    <property type="match status" value="1"/>
</dbReference>
<protein>
    <recommendedName>
        <fullName evidence="7">Integrase catalytic domain-containing protein</fullName>
    </recommendedName>
</protein>
<feature type="domain" description="Integrase catalytic" evidence="7">
    <location>
        <begin position="722"/>
        <end position="880"/>
    </location>
</feature>
<dbReference type="Gene3D" id="3.30.70.270">
    <property type="match status" value="1"/>
</dbReference>
<dbReference type="Gene3D" id="3.30.420.10">
    <property type="entry name" value="Ribonuclease H-like superfamily/Ribonuclease H"/>
    <property type="match status" value="1"/>
</dbReference>
<evidence type="ECO:0000256" key="1">
    <source>
        <dbReference type="ARBA" id="ARBA00022679"/>
    </source>
</evidence>
<dbReference type="InterPro" id="IPR050951">
    <property type="entry name" value="Retrovirus_Pol_polyprotein"/>
</dbReference>
<dbReference type="InterPro" id="IPR001584">
    <property type="entry name" value="Integrase_cat-core"/>
</dbReference>
<dbReference type="FunFam" id="3.30.70.270:FF:000020">
    <property type="entry name" value="Transposon Tf2-6 polyprotein-like Protein"/>
    <property type="match status" value="1"/>
</dbReference>
<organism evidence="8">
    <name type="scientific">Tanacetum cinerariifolium</name>
    <name type="common">Dalmatian daisy</name>
    <name type="synonym">Chrysanthemum cinerariifolium</name>
    <dbReference type="NCBI Taxonomy" id="118510"/>
    <lineage>
        <taxon>Eukaryota</taxon>
        <taxon>Viridiplantae</taxon>
        <taxon>Streptophyta</taxon>
        <taxon>Embryophyta</taxon>
        <taxon>Tracheophyta</taxon>
        <taxon>Spermatophyta</taxon>
        <taxon>Magnoliopsida</taxon>
        <taxon>eudicotyledons</taxon>
        <taxon>Gunneridae</taxon>
        <taxon>Pentapetalae</taxon>
        <taxon>asterids</taxon>
        <taxon>campanulids</taxon>
        <taxon>Asterales</taxon>
        <taxon>Asteraceae</taxon>
        <taxon>Asteroideae</taxon>
        <taxon>Anthemideae</taxon>
        <taxon>Anthemidinae</taxon>
        <taxon>Tanacetum</taxon>
    </lineage>
</organism>
<keyword evidence="5" id="KW-0378">Hydrolase</keyword>
<evidence type="ECO:0000256" key="5">
    <source>
        <dbReference type="ARBA" id="ARBA00022801"/>
    </source>
</evidence>
<sequence>MADNRTMEELLQAPTKGYGEVIVILEINADHFEIKTNLLQLVQANPYHGFERENPHTHINNFKRITSTLKFRDVPNDDLVNKFVNQFFPPSKTTHLKNEISRFTQRFEETFGEAWERFKEMLRACPHHRFTELAQINTFYNGLNDNDQDSLNAATDGNLLIKAVKESYVTCGGNHAYYNSPNTDSNQLSVCVATGTYNQVAPQNRASNFMTPPGFAPNNLQNMLSGFFQNQSSTSGTLPSNVIPNPKGEMKAITTRSGVAYEGPSIPTPKKVVERETEETTNKEQTNFQGSTAHIQPPDKLFELAKIPLNENCLAMLLKKLFKKLGDPGKFLIPCDFPGMDTTRYSSTYDDLSVNRIDIIDVAREEYAHEFLGFSNDFLGVNPTLTFEPIISDSSPSLTPFEGTDFILEEIDVYLKDESISLENDHVDCDPEGDICLIENLLNDNPFQLPPMDLKQGEVVKAKSLIKEPPELELKELPSHLEYAYLEGVDKLPAEKCHFMVKEGIVLGHKISKNGLEVDRSKVDVIAKLPYPTTVKGVRSFLRHAGFYRRFIKDFFKIARPITHLLKKETPFLFSKDCIDAFETLKKKLTEAPILVVPDWNLPFELMCDASDFAIGAVLGQRKTKHFQPIHYSSKTMTEAQIYHTTTKKEMLAVVYAFEKFRPYLVLSKSIVYTDHLDLKYLLSKQDAKPRLIRWVLLLQEFDIIIRDKKGTENLAADHLSRLENPHKDVFENKDNENFPLETLGKISSGTIDYLLKWVEAKALPTNDACVVVKFLKSLFARFGTPRDIISDRGTHFCNDKFTKVMSKYEVTHRLSTAYHPQTSGQVEVSNRGLKRILERTIGENRSSWSEKLDDALWAFRTAYKIPIGYTPYKLVYGKSCHLPIELEHKAYWALKHVNFDLKTANDHRMLQLNELNELRDQAYENSLIYKEKTKKIHDSKIKNRIFNVGDWVLLFNSHLKIFSRKIKTRWYGPFTITKVFPYGTVELSQLDGPNFIVNGHRVKHYFGGDVPQSVVSDLQTFPMDK</sequence>
<dbReference type="GO" id="GO:0003676">
    <property type="term" value="F:nucleic acid binding"/>
    <property type="evidence" value="ECO:0007669"/>
    <property type="project" value="InterPro"/>
</dbReference>
<accession>A0A6L2JKM2</accession>
<dbReference type="InterPro" id="IPR043128">
    <property type="entry name" value="Rev_trsase/Diguanyl_cyclase"/>
</dbReference>
<gene>
    <name evidence="8" type="ORF">Tci_008162</name>
</gene>
<dbReference type="InterPro" id="IPR043502">
    <property type="entry name" value="DNA/RNA_pol_sf"/>
</dbReference>
<dbReference type="CDD" id="cd09274">
    <property type="entry name" value="RNase_HI_RT_Ty3"/>
    <property type="match status" value="1"/>
</dbReference>
<keyword evidence="2" id="KW-0548">Nucleotidyltransferase</keyword>
<evidence type="ECO:0000256" key="4">
    <source>
        <dbReference type="ARBA" id="ARBA00022759"/>
    </source>
</evidence>